<dbReference type="GO" id="GO:0005524">
    <property type="term" value="F:ATP binding"/>
    <property type="evidence" value="ECO:0007669"/>
    <property type="project" value="UniProtKB-UniRule"/>
</dbReference>
<name>A0A168BAI0_9EURO</name>
<evidence type="ECO:0000256" key="16">
    <source>
        <dbReference type="SAM" id="MobiDB-lite"/>
    </source>
</evidence>
<dbReference type="Pfam" id="PF00899">
    <property type="entry name" value="ThiF"/>
    <property type="match status" value="1"/>
</dbReference>
<feature type="compositionally biased region" description="Acidic residues" evidence="16">
    <location>
        <begin position="614"/>
        <end position="623"/>
    </location>
</feature>
<dbReference type="UniPathway" id="UPA00886"/>
<dbReference type="InterPro" id="IPR028077">
    <property type="entry name" value="UAE_UbL_dom"/>
</dbReference>
<comment type="pathway">
    <text evidence="2 11">Protein modification; protein sumoylation.</text>
</comment>
<evidence type="ECO:0000259" key="17">
    <source>
        <dbReference type="Pfam" id="PF00899"/>
    </source>
</evidence>
<dbReference type="Gene3D" id="1.10.10.520">
    <property type="entry name" value="Ubiquitin activating enzymes (Uba3). Chain: B, domain 2"/>
    <property type="match status" value="1"/>
</dbReference>
<feature type="binding site" evidence="14">
    <location>
        <position position="451"/>
    </location>
    <ligand>
        <name>Zn(2+)</name>
        <dbReference type="ChEBI" id="CHEBI:29105"/>
    </ligand>
</feature>
<dbReference type="Gene3D" id="3.50.50.80">
    <property type="entry name" value="Ubiquitin-activating enzyme E1, inactive adenylation domain, subdomain 1"/>
    <property type="match status" value="1"/>
</dbReference>
<comment type="subunit">
    <text evidence="11">Heterodimer.</text>
</comment>
<evidence type="ECO:0000256" key="3">
    <source>
        <dbReference type="ARBA" id="ARBA00005673"/>
    </source>
</evidence>
<dbReference type="GO" id="GO:0046872">
    <property type="term" value="F:metal ion binding"/>
    <property type="evidence" value="ECO:0007669"/>
    <property type="project" value="UniProtKB-KW"/>
</dbReference>
<dbReference type="PROSITE" id="PS00865">
    <property type="entry name" value="UBIQUITIN_ACTIVAT_2"/>
    <property type="match status" value="1"/>
</dbReference>
<feature type="binding site" evidence="13">
    <location>
        <position position="66"/>
    </location>
    <ligand>
        <name>ATP</name>
        <dbReference type="ChEBI" id="CHEBI:30616"/>
    </ligand>
</feature>
<feature type="region of interest" description="Disordered" evidence="16">
    <location>
        <begin position="562"/>
        <end position="648"/>
    </location>
</feature>
<dbReference type="SUPFAM" id="SSF69572">
    <property type="entry name" value="Activating enzymes of the ubiquitin-like proteins"/>
    <property type="match status" value="1"/>
</dbReference>
<dbReference type="PANTHER" id="PTHR10953:SF5">
    <property type="entry name" value="SUMO-ACTIVATING ENZYME SUBUNIT 2"/>
    <property type="match status" value="1"/>
</dbReference>
<evidence type="ECO:0000256" key="12">
    <source>
        <dbReference type="PIRSR" id="PIRSR039133-1"/>
    </source>
</evidence>
<feature type="binding site" evidence="14">
    <location>
        <position position="448"/>
    </location>
    <ligand>
        <name>Zn(2+)</name>
        <dbReference type="ChEBI" id="CHEBI:29105"/>
    </ligand>
</feature>
<comment type="caution">
    <text evidence="20">The sequence shown here is derived from an EMBL/GenBank/DDBJ whole genome shotgun (WGS) entry which is preliminary data.</text>
</comment>
<dbReference type="InterPro" id="IPR023318">
    <property type="entry name" value="Ub_act_enz_dom_a_sf"/>
</dbReference>
<evidence type="ECO:0000259" key="19">
    <source>
        <dbReference type="Pfam" id="PF14732"/>
    </source>
</evidence>
<keyword evidence="10" id="KW-0539">Nucleus</keyword>
<evidence type="ECO:0000256" key="1">
    <source>
        <dbReference type="ARBA" id="ARBA00004123"/>
    </source>
</evidence>
<feature type="domain" description="Ubiquitin/SUMO-activating enzyme ubiquitin-like" evidence="19">
    <location>
        <begin position="460"/>
        <end position="525"/>
    </location>
</feature>
<keyword evidence="9 11" id="KW-0067">ATP-binding</keyword>
<dbReference type="InterPro" id="IPR030661">
    <property type="entry name" value="Uba2"/>
</dbReference>
<reference evidence="20 21" key="1">
    <citation type="journal article" date="2016" name="Genome Biol. Evol.">
        <title>Divergent and convergent evolution of fungal pathogenicity.</title>
        <authorList>
            <person name="Shang Y."/>
            <person name="Xiao G."/>
            <person name="Zheng P."/>
            <person name="Cen K."/>
            <person name="Zhan S."/>
            <person name="Wang C."/>
        </authorList>
    </citation>
    <scope>NUCLEOTIDE SEQUENCE [LARGE SCALE GENOMIC DNA]</scope>
    <source>
        <strain evidence="20 21">ARSEF 7405</strain>
    </source>
</reference>
<sequence>MAPAPATAPTAPTTASTRDKYNRQSLGSLSKRLKSSRVLLVGAGGIGCELLKNLVLSGFGNIDVIDLDTIDLSNLNRQFLFRHEHIKKSKALIAKEVASKFRPGVNIKAHLANIKDAQFSVDWFASFDLVFNALDNLEARRHVNKMCLAAEVPLIESGTTGFNGQVQVIKKGLTECYDCNVKPLPKSFPVCTIRSTPTQPIHCIVWAKSYLLPELFGKGEDEDNFDHSEDADNAEEIENLRKEAQALQAIRSAMGSDDFAQKVFDKVFHADIERLRQMEDMWRTKRPPEPLLFADIDKQTGDVEENIAAKGQKTWSLEENLAVFKDSLQRLSQRYQEELSKTTGTDAPKPIILFDKDDVDTLDFVAAAANLRSFIFGIPLQSKFNIQQMAGNIIPAIATTNAMTAALCVLQAYKVMRDNFSNAGMLFLERSGARAINSDKPRAPNPKCPVCSTVLVRVGVDPNKATLEDFVEKICREKMGYGEEFSVLAAIGTVYDPDLDDNLSKKLTDLDIVDGGSLTVVDEEDFGEEGDDEAGPRVNVEFLISFKSDLPEDQAITLLHKVPTIPKKPRPAPAVQPQPTTTSLDPRSAAPTKTDRAAPASPSHQQKRKRSVDSDIELLDVDAESPPSKRREVSVVMEDADAGGEDKEHAIMLDEEDDGAIVIEDD</sequence>
<evidence type="ECO:0000256" key="10">
    <source>
        <dbReference type="ARBA" id="ARBA00023242"/>
    </source>
</evidence>
<evidence type="ECO:0000256" key="4">
    <source>
        <dbReference type="ARBA" id="ARBA00022679"/>
    </source>
</evidence>
<dbReference type="PIRSF" id="PIRSF039133">
    <property type="entry name" value="SUMO_E1B"/>
    <property type="match status" value="1"/>
</dbReference>
<comment type="similarity">
    <text evidence="3 11">Belongs to the ubiquitin-activating E1 family.</text>
</comment>
<evidence type="ECO:0000256" key="8">
    <source>
        <dbReference type="ARBA" id="ARBA00022833"/>
    </source>
</evidence>
<dbReference type="InterPro" id="IPR035985">
    <property type="entry name" value="Ubiquitin-activating_enz"/>
</dbReference>
<dbReference type="GO" id="GO:0019948">
    <property type="term" value="F:SUMO activating enzyme activity"/>
    <property type="evidence" value="ECO:0007669"/>
    <property type="project" value="UniProtKB-UniRule"/>
</dbReference>
<feature type="binding site" evidence="13">
    <location>
        <begin position="74"/>
        <end position="77"/>
    </location>
    <ligand>
        <name>ATP</name>
        <dbReference type="ChEBI" id="CHEBI:30616"/>
    </ligand>
</feature>
<protein>
    <recommendedName>
        <fullName evidence="11">Ubiquitin-activating enzyme E1-like</fullName>
    </recommendedName>
</protein>
<keyword evidence="7 11" id="KW-0833">Ubl conjugation pathway</keyword>
<feature type="domain" description="THIF-type NAD/FAD binding fold" evidence="17">
    <location>
        <begin position="30"/>
        <end position="449"/>
    </location>
</feature>
<dbReference type="FunFam" id="3.40.50.720:FF:000618">
    <property type="entry name" value="SUMO-activating enzyme subunit 2"/>
    <property type="match status" value="1"/>
</dbReference>
<feature type="binding site" evidence="14">
    <location>
        <position position="176"/>
    </location>
    <ligand>
        <name>Zn(2+)</name>
        <dbReference type="ChEBI" id="CHEBI:29105"/>
    </ligand>
</feature>
<feature type="binding site" evidence="13">
    <location>
        <position position="90"/>
    </location>
    <ligand>
        <name>ATP</name>
        <dbReference type="ChEBI" id="CHEBI:30616"/>
    </ligand>
</feature>
<evidence type="ECO:0000256" key="9">
    <source>
        <dbReference type="ARBA" id="ARBA00022840"/>
    </source>
</evidence>
<dbReference type="GO" id="GO:0016740">
    <property type="term" value="F:transferase activity"/>
    <property type="evidence" value="ECO:0007669"/>
    <property type="project" value="UniProtKB-KW"/>
</dbReference>
<dbReference type="Gene3D" id="3.10.290.20">
    <property type="entry name" value="Ubiquitin-like 2 activating enzyme e1b. Chain: B, domain 3"/>
    <property type="match status" value="1"/>
</dbReference>
<dbReference type="InterPro" id="IPR042449">
    <property type="entry name" value="Ub-E1_IAD_1"/>
</dbReference>
<evidence type="ECO:0000256" key="6">
    <source>
        <dbReference type="ARBA" id="ARBA00022741"/>
    </source>
</evidence>
<dbReference type="VEuPathDB" id="FungiDB:AAP_01522"/>
<dbReference type="PANTHER" id="PTHR10953">
    <property type="entry name" value="UBIQUITIN-ACTIVATING ENZYME E1"/>
    <property type="match status" value="1"/>
</dbReference>
<feature type="compositionally biased region" description="Low complexity" evidence="16">
    <location>
        <begin position="1"/>
        <end position="15"/>
    </location>
</feature>
<evidence type="ECO:0000259" key="18">
    <source>
        <dbReference type="Pfam" id="PF10585"/>
    </source>
</evidence>
<organism evidence="20 21">
    <name type="scientific">Ascosphaera apis ARSEF 7405</name>
    <dbReference type="NCBI Taxonomy" id="392613"/>
    <lineage>
        <taxon>Eukaryota</taxon>
        <taxon>Fungi</taxon>
        <taxon>Dikarya</taxon>
        <taxon>Ascomycota</taxon>
        <taxon>Pezizomycotina</taxon>
        <taxon>Eurotiomycetes</taxon>
        <taxon>Eurotiomycetidae</taxon>
        <taxon>Onygenales</taxon>
        <taxon>Ascosphaeraceae</taxon>
        <taxon>Ascosphaera</taxon>
    </lineage>
</organism>
<accession>A0A168BAI0</accession>
<dbReference type="FunFam" id="3.50.50.80:FF:000002">
    <property type="entry name" value="SUMO-activating enzyme subunit 2"/>
    <property type="match status" value="1"/>
</dbReference>
<keyword evidence="8 11" id="KW-0862">Zinc</keyword>
<evidence type="ECO:0000256" key="15">
    <source>
        <dbReference type="PROSITE-ProRule" id="PRU10132"/>
    </source>
</evidence>
<keyword evidence="5 11" id="KW-0479">Metal-binding</keyword>
<keyword evidence="6 11" id="KW-0547">Nucleotide-binding</keyword>
<evidence type="ECO:0000256" key="5">
    <source>
        <dbReference type="ARBA" id="ARBA00022723"/>
    </source>
</evidence>
<evidence type="ECO:0000256" key="7">
    <source>
        <dbReference type="ARBA" id="ARBA00022786"/>
    </source>
</evidence>
<dbReference type="GO" id="GO:0016925">
    <property type="term" value="P:protein sumoylation"/>
    <property type="evidence" value="ECO:0007669"/>
    <property type="project" value="UniProtKB-UniRule"/>
</dbReference>
<evidence type="ECO:0000256" key="11">
    <source>
        <dbReference type="PIRNR" id="PIRNR039133"/>
    </source>
</evidence>
<feature type="binding site" evidence="13">
    <location>
        <begin position="135"/>
        <end position="140"/>
    </location>
    <ligand>
        <name>ATP</name>
        <dbReference type="ChEBI" id="CHEBI:30616"/>
    </ligand>
</feature>
<keyword evidence="21" id="KW-1185">Reference proteome</keyword>
<dbReference type="OrthoDB" id="10255449at2759"/>
<dbReference type="InterPro" id="IPR000594">
    <property type="entry name" value="ThiF_NAD_FAD-bd"/>
</dbReference>
<dbReference type="Proteomes" id="UP000242877">
    <property type="component" value="Unassembled WGS sequence"/>
</dbReference>
<dbReference type="AlphaFoldDB" id="A0A168BAI0"/>
<evidence type="ECO:0000256" key="2">
    <source>
        <dbReference type="ARBA" id="ARBA00004718"/>
    </source>
</evidence>
<comment type="subcellular location">
    <subcellularLocation>
        <location evidence="1">Nucleus</location>
    </subcellularLocation>
</comment>
<evidence type="ECO:0000256" key="13">
    <source>
        <dbReference type="PIRSR" id="PIRSR039133-2"/>
    </source>
</evidence>
<keyword evidence="4" id="KW-0808">Transferase</keyword>
<dbReference type="GO" id="GO:0031510">
    <property type="term" value="C:SUMO activating enzyme complex"/>
    <property type="evidence" value="ECO:0007669"/>
    <property type="project" value="UniProtKB-UniRule"/>
</dbReference>
<dbReference type="GO" id="GO:0005737">
    <property type="term" value="C:cytoplasm"/>
    <property type="evidence" value="ECO:0007669"/>
    <property type="project" value="TreeGrafter"/>
</dbReference>
<dbReference type="EMBL" id="AZGZ01000005">
    <property type="protein sequence ID" value="KZZ95034.1"/>
    <property type="molecule type" value="Genomic_DNA"/>
</dbReference>
<dbReference type="InterPro" id="IPR019572">
    <property type="entry name" value="UBA_E1_SCCH"/>
</dbReference>
<evidence type="ECO:0000313" key="21">
    <source>
        <dbReference type="Proteomes" id="UP000242877"/>
    </source>
</evidence>
<dbReference type="InterPro" id="IPR045886">
    <property type="entry name" value="ThiF/MoeB/HesA"/>
</dbReference>
<dbReference type="Pfam" id="PF10585">
    <property type="entry name" value="UBA_E1_SCCH"/>
    <property type="match status" value="1"/>
</dbReference>
<dbReference type="Pfam" id="PF14732">
    <property type="entry name" value="UAE_UbL"/>
    <property type="match status" value="1"/>
</dbReference>
<feature type="binding site" evidence="13">
    <location>
        <begin position="42"/>
        <end position="47"/>
    </location>
    <ligand>
        <name>ATP</name>
        <dbReference type="ChEBI" id="CHEBI:30616"/>
    </ligand>
</feature>
<feature type="binding site" evidence="14">
    <location>
        <position position="179"/>
    </location>
    <ligand>
        <name>Zn(2+)</name>
        <dbReference type="ChEBI" id="CHEBI:29105"/>
    </ligand>
</feature>
<gene>
    <name evidence="20" type="ORF">AAP_01522</name>
</gene>
<evidence type="ECO:0000256" key="14">
    <source>
        <dbReference type="PIRSR" id="PIRSR039133-3"/>
    </source>
</evidence>
<feature type="region of interest" description="Disordered" evidence="16">
    <location>
        <begin position="1"/>
        <end position="21"/>
    </location>
</feature>
<evidence type="ECO:0000313" key="20">
    <source>
        <dbReference type="EMBL" id="KZZ95034.1"/>
    </source>
</evidence>
<dbReference type="InterPro" id="IPR033127">
    <property type="entry name" value="UBQ-activ_enz_E1_Cys_AS"/>
</dbReference>
<feature type="active site" description="Glycyl thioester intermediate" evidence="12 15">
    <location>
        <position position="191"/>
    </location>
</feature>
<feature type="domain" description="Ubiquitin-activating enzyme SCCH" evidence="18">
    <location>
        <begin position="315"/>
        <end position="388"/>
    </location>
</feature>
<proteinExistence type="inferred from homology"/>